<organism evidence="1 2">
    <name type="scientific">Lactuca sativa</name>
    <name type="common">Garden lettuce</name>
    <dbReference type="NCBI Taxonomy" id="4236"/>
    <lineage>
        <taxon>Eukaryota</taxon>
        <taxon>Viridiplantae</taxon>
        <taxon>Streptophyta</taxon>
        <taxon>Embryophyta</taxon>
        <taxon>Tracheophyta</taxon>
        <taxon>Spermatophyta</taxon>
        <taxon>Magnoliopsida</taxon>
        <taxon>eudicotyledons</taxon>
        <taxon>Gunneridae</taxon>
        <taxon>Pentapetalae</taxon>
        <taxon>asterids</taxon>
        <taxon>campanulids</taxon>
        <taxon>Asterales</taxon>
        <taxon>Asteraceae</taxon>
        <taxon>Cichorioideae</taxon>
        <taxon>Cichorieae</taxon>
        <taxon>Lactucinae</taxon>
        <taxon>Lactuca</taxon>
    </lineage>
</organism>
<evidence type="ECO:0000313" key="2">
    <source>
        <dbReference type="Proteomes" id="UP000235145"/>
    </source>
</evidence>
<dbReference type="Proteomes" id="UP000235145">
    <property type="component" value="Unassembled WGS sequence"/>
</dbReference>
<dbReference type="EMBL" id="NBSK02000008">
    <property type="protein sequence ID" value="KAJ0191738.1"/>
    <property type="molecule type" value="Genomic_DNA"/>
</dbReference>
<dbReference type="AlphaFoldDB" id="A0A9R1URQ3"/>
<gene>
    <name evidence="1" type="ORF">LSAT_V11C800442750</name>
</gene>
<accession>A0A9R1URQ3</accession>
<evidence type="ECO:0000313" key="1">
    <source>
        <dbReference type="EMBL" id="KAJ0191738.1"/>
    </source>
</evidence>
<sequence length="172" mass="19860">MRAFCLVPDLWFRECLRATLSSTAQKVCLSLCLGFRVNENATLCDYPYFTSYSRDFVADILDSQLRMNIFHSYPRGRAIWDLSYRQLSTIFDKIDEHVNPIHPRPGIRPTYTMQTFPNSRTNDTPTPAVIPQIVAYPRMRNLLVDDCLPPTRCCNLLRMSVLLCCGVRHNHG</sequence>
<reference evidence="1 2" key="1">
    <citation type="journal article" date="2017" name="Nat. Commun.">
        <title>Genome assembly with in vitro proximity ligation data and whole-genome triplication in lettuce.</title>
        <authorList>
            <person name="Reyes-Chin-Wo S."/>
            <person name="Wang Z."/>
            <person name="Yang X."/>
            <person name="Kozik A."/>
            <person name="Arikit S."/>
            <person name="Song C."/>
            <person name="Xia L."/>
            <person name="Froenicke L."/>
            <person name="Lavelle D.O."/>
            <person name="Truco M.J."/>
            <person name="Xia R."/>
            <person name="Zhu S."/>
            <person name="Xu C."/>
            <person name="Xu H."/>
            <person name="Xu X."/>
            <person name="Cox K."/>
            <person name="Korf I."/>
            <person name="Meyers B.C."/>
            <person name="Michelmore R.W."/>
        </authorList>
    </citation>
    <scope>NUCLEOTIDE SEQUENCE [LARGE SCALE GENOMIC DNA]</scope>
    <source>
        <strain evidence="2">cv. Salinas</strain>
        <tissue evidence="1">Seedlings</tissue>
    </source>
</reference>
<keyword evidence="2" id="KW-1185">Reference proteome</keyword>
<protein>
    <submittedName>
        <fullName evidence="1">Uncharacterized protein</fullName>
    </submittedName>
</protein>
<comment type="caution">
    <text evidence="1">The sequence shown here is derived from an EMBL/GenBank/DDBJ whole genome shotgun (WGS) entry which is preliminary data.</text>
</comment>
<name>A0A9R1URQ3_LACSA</name>
<proteinExistence type="predicted"/>